<evidence type="ECO:0000256" key="5">
    <source>
        <dbReference type="ARBA" id="ARBA00023136"/>
    </source>
</evidence>
<comment type="similarity">
    <text evidence="2 6">Belongs to the multi antimicrobial extrusion (MATE) (TC 2.A.66.1) family.</text>
</comment>
<feature type="transmembrane region" description="Helical" evidence="6">
    <location>
        <begin position="401"/>
        <end position="421"/>
    </location>
</feature>
<keyword evidence="4 6" id="KW-1133">Transmembrane helix</keyword>
<dbReference type="GO" id="GO:0016020">
    <property type="term" value="C:membrane"/>
    <property type="evidence" value="ECO:0007669"/>
    <property type="project" value="UniProtKB-SubCell"/>
</dbReference>
<evidence type="ECO:0000256" key="2">
    <source>
        <dbReference type="ARBA" id="ARBA00010199"/>
    </source>
</evidence>
<reference evidence="8" key="1">
    <citation type="submission" date="2016-04" db="EMBL/GenBank/DDBJ databases">
        <title>Cephalotus genome sequencing.</title>
        <authorList>
            <person name="Fukushima K."/>
            <person name="Hasebe M."/>
            <person name="Fang X."/>
        </authorList>
    </citation>
    <scope>NUCLEOTIDE SEQUENCE [LARGE SCALE GENOMIC DNA]</scope>
    <source>
        <strain evidence="8">cv. St1</strain>
    </source>
</reference>
<keyword evidence="5 6" id="KW-0472">Membrane</keyword>
<keyword evidence="3 6" id="KW-0812">Transmembrane</keyword>
<evidence type="ECO:0000256" key="4">
    <source>
        <dbReference type="ARBA" id="ARBA00022989"/>
    </source>
</evidence>
<keyword evidence="8" id="KW-1185">Reference proteome</keyword>
<proteinExistence type="inferred from homology"/>
<dbReference type="PANTHER" id="PTHR11206">
    <property type="entry name" value="MULTIDRUG RESISTANCE PROTEIN"/>
    <property type="match status" value="1"/>
</dbReference>
<dbReference type="Pfam" id="PF01554">
    <property type="entry name" value="MatE"/>
    <property type="match status" value="2"/>
</dbReference>
<feature type="transmembrane region" description="Helical" evidence="6">
    <location>
        <begin position="324"/>
        <end position="349"/>
    </location>
</feature>
<gene>
    <name evidence="7" type="ORF">CFOL_v3_06017</name>
</gene>
<dbReference type="EMBL" id="BDDD01000258">
    <property type="protein sequence ID" value="GAV62494.1"/>
    <property type="molecule type" value="Genomic_DNA"/>
</dbReference>
<organism evidence="7 8">
    <name type="scientific">Cephalotus follicularis</name>
    <name type="common">Albany pitcher plant</name>
    <dbReference type="NCBI Taxonomy" id="3775"/>
    <lineage>
        <taxon>Eukaryota</taxon>
        <taxon>Viridiplantae</taxon>
        <taxon>Streptophyta</taxon>
        <taxon>Embryophyta</taxon>
        <taxon>Tracheophyta</taxon>
        <taxon>Spermatophyta</taxon>
        <taxon>Magnoliopsida</taxon>
        <taxon>eudicotyledons</taxon>
        <taxon>Gunneridae</taxon>
        <taxon>Pentapetalae</taxon>
        <taxon>rosids</taxon>
        <taxon>fabids</taxon>
        <taxon>Oxalidales</taxon>
        <taxon>Cephalotaceae</taxon>
        <taxon>Cephalotus</taxon>
    </lineage>
</organism>
<dbReference type="GO" id="GO:0042910">
    <property type="term" value="F:xenobiotic transmembrane transporter activity"/>
    <property type="evidence" value="ECO:0007669"/>
    <property type="project" value="InterPro"/>
</dbReference>
<evidence type="ECO:0000256" key="6">
    <source>
        <dbReference type="RuleBase" id="RU004914"/>
    </source>
</evidence>
<evidence type="ECO:0000256" key="3">
    <source>
        <dbReference type="ARBA" id="ARBA00022692"/>
    </source>
</evidence>
<dbReference type="GO" id="GO:0015297">
    <property type="term" value="F:antiporter activity"/>
    <property type="evidence" value="ECO:0007669"/>
    <property type="project" value="InterPro"/>
</dbReference>
<dbReference type="Proteomes" id="UP000187406">
    <property type="component" value="Unassembled WGS sequence"/>
</dbReference>
<dbReference type="NCBIfam" id="TIGR00797">
    <property type="entry name" value="matE"/>
    <property type="match status" value="1"/>
</dbReference>
<sequence>MPLQRIIFGGKFVQIFAFMVAEELSSLGKIACPIVLSSLLLHSKSIVSMLFLGHLGNIELAGGSLAIGFANITGYSLMKGLAMGMEPICSQAYGAKKWGILSQTYRKTVCLLLLAAIPVSLLWLRVEPILLWLGQNQNITSVAKVYITYSIPELLAQAHFHPLRIFLRTQSITKPLTISAACAMILHFPINYFLAVYMKLGVMGVALASAWNTLNLNIGLLVYLVRSKTTIKPWDGELGNSCFLGWQPLLALVVPSAFSVCLEWWWYEIMILLCGLLRDPQVSVAAMGILIQTTGLLYVFPYSLSLSLSTRVGQQLGAEQPAGAQWTTIIGLIVACVCGVLALFFTVAVKNVWGKMYTSDPQVLVLTSATLPVVGFCELGNCPQTAACGILIGSARPKRGAYINFGSFYLIGLPVAALMAFKLKMGFSGLWLGLAAAQASCICMMIYTLVCTEWKHQAKRAKELTQATEDHKSDLEANLLS</sequence>
<dbReference type="InParanoid" id="A0A1Q3B3M9"/>
<comment type="subcellular location">
    <subcellularLocation>
        <location evidence="1">Membrane</location>
        <topology evidence="1">Multi-pass membrane protein</topology>
    </subcellularLocation>
</comment>
<protein>
    <recommendedName>
        <fullName evidence="6">Protein DETOXIFICATION</fullName>
    </recommendedName>
    <alternativeName>
        <fullName evidence="6">Multidrug and toxic compound extrusion protein</fullName>
    </alternativeName>
</protein>
<feature type="transmembrane region" description="Helical" evidence="6">
    <location>
        <begin position="427"/>
        <end position="450"/>
    </location>
</feature>
<dbReference type="InterPro" id="IPR045069">
    <property type="entry name" value="MATE_euk"/>
</dbReference>
<feature type="transmembrane region" description="Helical" evidence="6">
    <location>
        <begin position="176"/>
        <end position="195"/>
    </location>
</feature>
<feature type="transmembrane region" description="Helical" evidence="6">
    <location>
        <begin position="202"/>
        <end position="225"/>
    </location>
</feature>
<evidence type="ECO:0000256" key="1">
    <source>
        <dbReference type="ARBA" id="ARBA00004141"/>
    </source>
</evidence>
<comment type="caution">
    <text evidence="6">Lacks conserved residue(s) required for the propagation of feature annotation.</text>
</comment>
<comment type="caution">
    <text evidence="7">The sequence shown here is derived from an EMBL/GenBank/DDBJ whole genome shotgun (WGS) entry which is preliminary data.</text>
</comment>
<feature type="transmembrane region" description="Helical" evidence="6">
    <location>
        <begin position="282"/>
        <end position="304"/>
    </location>
</feature>
<evidence type="ECO:0000313" key="7">
    <source>
        <dbReference type="EMBL" id="GAV62494.1"/>
    </source>
</evidence>
<name>A0A1Q3B3M9_CEPFO</name>
<dbReference type="GO" id="GO:1990961">
    <property type="term" value="P:xenobiotic detoxification by transmembrane export across the plasma membrane"/>
    <property type="evidence" value="ECO:0007669"/>
    <property type="project" value="InterPro"/>
</dbReference>
<feature type="transmembrane region" description="Helical" evidence="6">
    <location>
        <begin position="245"/>
        <end position="266"/>
    </location>
</feature>
<dbReference type="CDD" id="cd13132">
    <property type="entry name" value="MATE_eukaryotic"/>
    <property type="match status" value="1"/>
</dbReference>
<dbReference type="AlphaFoldDB" id="A0A1Q3B3M9"/>
<dbReference type="InterPro" id="IPR002528">
    <property type="entry name" value="MATE_fam"/>
</dbReference>
<dbReference type="OrthoDB" id="2126698at2759"/>
<dbReference type="STRING" id="3775.A0A1Q3B3M9"/>
<evidence type="ECO:0000313" key="8">
    <source>
        <dbReference type="Proteomes" id="UP000187406"/>
    </source>
</evidence>
<accession>A0A1Q3B3M9</accession>